<dbReference type="InterPro" id="IPR012133">
    <property type="entry name" value="Alpha-hydoxy_acid_DH_FMN"/>
</dbReference>
<dbReference type="Proteomes" id="UP000029424">
    <property type="component" value="Chromosome 1"/>
</dbReference>
<dbReference type="PIRSF" id="PIRSF000138">
    <property type="entry name" value="Al-hdrx_acd_dh"/>
    <property type="match status" value="1"/>
</dbReference>
<reference evidence="9 10" key="1">
    <citation type="submission" date="2014-06" db="EMBL/GenBank/DDBJ databases">
        <authorList>
            <person name="Bishop-Lilly K.A."/>
            <person name="Broomall S.M."/>
            <person name="Chain P.S."/>
            <person name="Chertkov O."/>
            <person name="Coyne S.R."/>
            <person name="Daligault H.E."/>
            <person name="Davenport K.W."/>
            <person name="Erkkila T."/>
            <person name="Frey K.G."/>
            <person name="Gibbons H.S."/>
            <person name="Gu W."/>
            <person name="Jaissle J."/>
            <person name="Johnson S.L."/>
            <person name="Koroleva G.I."/>
            <person name="Ladner J.T."/>
            <person name="Lo C.-C."/>
            <person name="Minogue T.D."/>
            <person name="Munk C."/>
            <person name="Palacios G.F."/>
            <person name="Redden C.L."/>
            <person name="Rosenzweig C.N."/>
            <person name="Scholz M.B."/>
            <person name="Teshima H."/>
            <person name="Xu Y."/>
        </authorList>
    </citation>
    <scope>NUCLEOTIDE SEQUENCE [LARGE SCALE GENOMIC DNA]</scope>
    <source>
        <strain evidence="9 10">EO147</strain>
    </source>
</reference>
<sequence length="388" mass="42119">MRSARLYSVEQYRHAARRHLPRFVFDYLEGGAGGEAGLRHNLQRPGEIRLHPRRLVNVSNVTTQAALFGRTYAAPIGIAPVGMSGCFRRGGDLHLATAAARANVPFVMSMASNSTVEEAVAIGGPVRTWFQLYVMEAALSDALLADLRAAGCETLVVTVDVPVSGKRERDLRNGFALPFRLRPAHCVDVLRTPRYWRHGSRLADLRLRNIERVLDVRDPLAQASLLRRQMDMTFDAAALRRIRAAWPGRLIVKGILRASDALACVSAGADAIVVSNHGGRQIDSCVSPFDVLAEVADAVRVPVLVDSGIRCGEDVLKALAMGASLVLVGRPAIYGLAVDGADGSEAVLRLLADELRLAMALCGCRSVAAIDRDLLYPERLARRSCEWG</sequence>
<evidence type="ECO:0000256" key="3">
    <source>
        <dbReference type="ARBA" id="ARBA00022643"/>
    </source>
</evidence>
<evidence type="ECO:0000313" key="9">
    <source>
        <dbReference type="EMBL" id="AIO67637.1"/>
    </source>
</evidence>
<name>A0AAI8B8H9_9BURK</name>
<dbReference type="SUPFAM" id="SSF51395">
    <property type="entry name" value="FMN-linked oxidoreductases"/>
    <property type="match status" value="1"/>
</dbReference>
<feature type="binding site" evidence="7">
    <location>
        <position position="133"/>
    </location>
    <ligand>
        <name>glyoxylate</name>
        <dbReference type="ChEBI" id="CHEBI:36655"/>
    </ligand>
</feature>
<feature type="binding site" evidence="7">
    <location>
        <position position="277"/>
    </location>
    <ligand>
        <name>glyoxylate</name>
        <dbReference type="ChEBI" id="CHEBI:36655"/>
    </ligand>
</feature>
<evidence type="ECO:0000256" key="6">
    <source>
        <dbReference type="PIRSR" id="PIRSR000138-1"/>
    </source>
</evidence>
<keyword evidence="10" id="KW-1185">Reference proteome</keyword>
<evidence type="ECO:0000256" key="4">
    <source>
        <dbReference type="ARBA" id="ARBA00023002"/>
    </source>
</evidence>
<dbReference type="RefSeq" id="WP_010111066.1">
    <property type="nucleotide sequence ID" value="NZ_CADEQG010000020.1"/>
</dbReference>
<dbReference type="EC" id="1.1.99.31" evidence="9"/>
<evidence type="ECO:0000256" key="2">
    <source>
        <dbReference type="ARBA" id="ARBA00022630"/>
    </source>
</evidence>
<keyword evidence="2 7" id="KW-0285">Flavoprotein</keyword>
<keyword evidence="3 7" id="KW-0288">FMN</keyword>
<feature type="binding site" evidence="7">
    <location>
        <begin position="80"/>
        <end position="82"/>
    </location>
    <ligand>
        <name>FMN</name>
        <dbReference type="ChEBI" id="CHEBI:58210"/>
    </ligand>
</feature>
<evidence type="ECO:0000259" key="8">
    <source>
        <dbReference type="PROSITE" id="PS51349"/>
    </source>
</evidence>
<dbReference type="InterPro" id="IPR008259">
    <property type="entry name" value="FMN_hydac_DH_AS"/>
</dbReference>
<dbReference type="GO" id="GO:0005886">
    <property type="term" value="C:plasma membrane"/>
    <property type="evidence" value="ECO:0007669"/>
    <property type="project" value="TreeGrafter"/>
</dbReference>
<feature type="binding site" evidence="7">
    <location>
        <position position="109"/>
    </location>
    <ligand>
        <name>FMN</name>
        <dbReference type="ChEBI" id="CHEBI:58210"/>
    </ligand>
</feature>
<dbReference type="GO" id="GO:0009060">
    <property type="term" value="P:aerobic respiration"/>
    <property type="evidence" value="ECO:0007669"/>
    <property type="project" value="TreeGrafter"/>
</dbReference>
<comment type="cofactor">
    <cofactor evidence="1">
        <name>FMN</name>
        <dbReference type="ChEBI" id="CHEBI:58210"/>
    </cofactor>
</comment>
<dbReference type="GO" id="GO:0004459">
    <property type="term" value="F:L-lactate dehydrogenase (NAD+) activity"/>
    <property type="evidence" value="ECO:0007669"/>
    <property type="project" value="TreeGrafter"/>
</dbReference>
<dbReference type="InterPro" id="IPR037396">
    <property type="entry name" value="FMN_HAD"/>
</dbReference>
<accession>A0AAI8B8H9</accession>
<feature type="binding site" evidence="7">
    <location>
        <position position="275"/>
    </location>
    <ligand>
        <name>FMN</name>
        <dbReference type="ChEBI" id="CHEBI:58210"/>
    </ligand>
</feature>
<dbReference type="GO" id="GO:0010181">
    <property type="term" value="F:FMN binding"/>
    <property type="evidence" value="ECO:0007669"/>
    <property type="project" value="InterPro"/>
</dbReference>
<dbReference type="FunFam" id="3.20.20.70:FF:000029">
    <property type="entry name" value="L-lactate dehydrogenase"/>
    <property type="match status" value="1"/>
</dbReference>
<dbReference type="GO" id="GO:0033720">
    <property type="term" value="F:(S)-mandelate dehydrogenase activity"/>
    <property type="evidence" value="ECO:0007669"/>
    <property type="project" value="UniProtKB-EC"/>
</dbReference>
<dbReference type="Pfam" id="PF01070">
    <property type="entry name" value="FMN_dh"/>
    <property type="match status" value="1"/>
</dbReference>
<organism evidence="9 10">
    <name type="scientific">Burkholderia oklahomensis</name>
    <dbReference type="NCBI Taxonomy" id="342113"/>
    <lineage>
        <taxon>Bacteria</taxon>
        <taxon>Pseudomonadati</taxon>
        <taxon>Pseudomonadota</taxon>
        <taxon>Betaproteobacteria</taxon>
        <taxon>Burkholderiales</taxon>
        <taxon>Burkholderiaceae</taxon>
        <taxon>Burkholderia</taxon>
        <taxon>pseudomallei group</taxon>
    </lineage>
</organism>
<evidence type="ECO:0000313" key="10">
    <source>
        <dbReference type="Proteomes" id="UP000029424"/>
    </source>
</evidence>
<gene>
    <name evidence="9" type="primary">mdlB</name>
    <name evidence="9" type="ORF">DM82_843</name>
</gene>
<evidence type="ECO:0000256" key="1">
    <source>
        <dbReference type="ARBA" id="ARBA00001917"/>
    </source>
</evidence>
<feature type="binding site" evidence="7">
    <location>
        <position position="131"/>
    </location>
    <ligand>
        <name>FMN</name>
        <dbReference type="ChEBI" id="CHEBI:58210"/>
    </ligand>
</feature>
<dbReference type="AlphaFoldDB" id="A0AAI8B8H9"/>
<dbReference type="PROSITE" id="PS51349">
    <property type="entry name" value="FMN_HYDROXY_ACID_DH_2"/>
    <property type="match status" value="1"/>
</dbReference>
<comment type="similarity">
    <text evidence="5">Belongs to the FMN-dependent alpha-hydroxy acid dehydrogenase family.</text>
</comment>
<feature type="binding site" evidence="7">
    <location>
        <position position="27"/>
    </location>
    <ligand>
        <name>glyoxylate</name>
        <dbReference type="ChEBI" id="CHEBI:36655"/>
    </ligand>
</feature>
<keyword evidence="4 9" id="KW-0560">Oxidoreductase</keyword>
<dbReference type="PANTHER" id="PTHR10578:SF107">
    <property type="entry name" value="2-HYDROXYACID OXIDASE 1"/>
    <property type="match status" value="1"/>
</dbReference>
<dbReference type="Gene3D" id="3.20.20.70">
    <property type="entry name" value="Aldolase class I"/>
    <property type="match status" value="1"/>
</dbReference>
<dbReference type="InterPro" id="IPR000262">
    <property type="entry name" value="FMN-dep_DH"/>
</dbReference>
<dbReference type="PROSITE" id="PS00557">
    <property type="entry name" value="FMN_HYDROXY_ACID_DH_1"/>
    <property type="match status" value="1"/>
</dbReference>
<feature type="binding site" evidence="7">
    <location>
        <position position="167"/>
    </location>
    <ligand>
        <name>glyoxylate</name>
        <dbReference type="ChEBI" id="CHEBI:36655"/>
    </ligand>
</feature>
<feature type="binding site" evidence="7">
    <location>
        <position position="253"/>
    </location>
    <ligand>
        <name>FMN</name>
        <dbReference type="ChEBI" id="CHEBI:58210"/>
    </ligand>
</feature>
<feature type="binding site" evidence="7">
    <location>
        <begin position="329"/>
        <end position="330"/>
    </location>
    <ligand>
        <name>FMN</name>
        <dbReference type="ChEBI" id="CHEBI:58210"/>
    </ligand>
</feature>
<evidence type="ECO:0000256" key="7">
    <source>
        <dbReference type="PIRSR" id="PIRSR000138-2"/>
    </source>
</evidence>
<dbReference type="PANTHER" id="PTHR10578">
    <property type="entry name" value="S -2-HYDROXY-ACID OXIDASE-RELATED"/>
    <property type="match status" value="1"/>
</dbReference>
<feature type="active site" description="Proton acceptor" evidence="6">
    <location>
        <position position="277"/>
    </location>
</feature>
<evidence type="ECO:0000256" key="5">
    <source>
        <dbReference type="ARBA" id="ARBA00024042"/>
    </source>
</evidence>
<feature type="binding site" evidence="7">
    <location>
        <position position="158"/>
    </location>
    <ligand>
        <name>FMN</name>
        <dbReference type="ChEBI" id="CHEBI:58210"/>
    </ligand>
</feature>
<feature type="domain" description="FMN hydroxy acid dehydrogenase" evidence="8">
    <location>
        <begin position="1"/>
        <end position="380"/>
    </location>
</feature>
<feature type="binding site" evidence="7">
    <location>
        <position position="280"/>
    </location>
    <ligand>
        <name>glyoxylate</name>
        <dbReference type="ChEBI" id="CHEBI:36655"/>
    </ligand>
</feature>
<dbReference type="GeneID" id="60546437"/>
<proteinExistence type="inferred from homology"/>
<dbReference type="InterPro" id="IPR013785">
    <property type="entry name" value="Aldolase_TIM"/>
</dbReference>
<dbReference type="KEGG" id="bok:DM82_843"/>
<dbReference type="EMBL" id="CP008726">
    <property type="protein sequence ID" value="AIO67637.1"/>
    <property type="molecule type" value="Genomic_DNA"/>
</dbReference>
<feature type="binding site" evidence="7">
    <location>
        <begin position="306"/>
        <end position="310"/>
    </location>
    <ligand>
        <name>FMN</name>
        <dbReference type="ChEBI" id="CHEBI:58210"/>
    </ligand>
</feature>
<protein>
    <submittedName>
        <fullName evidence="9">(S)-mandelate dehydrogenase</fullName>
        <ecNumber evidence="9">1.1.99.31</ecNumber>
    </submittedName>
</protein>